<dbReference type="SUPFAM" id="SSF56112">
    <property type="entry name" value="Protein kinase-like (PK-like)"/>
    <property type="match status" value="1"/>
</dbReference>
<protein>
    <recommendedName>
        <fullName evidence="2">non-specific serine/threonine protein kinase</fullName>
        <ecNumber evidence="2">2.7.11.1</ecNumber>
    </recommendedName>
</protein>
<keyword evidence="3" id="KW-0723">Serine/threonine-protein kinase</keyword>
<dbReference type="InterPro" id="IPR000719">
    <property type="entry name" value="Prot_kinase_dom"/>
</dbReference>
<keyword evidence="5 10" id="KW-0547">Nucleotide-binding</keyword>
<feature type="region of interest" description="Disordered" evidence="11">
    <location>
        <begin position="269"/>
        <end position="288"/>
    </location>
</feature>
<evidence type="ECO:0000256" key="4">
    <source>
        <dbReference type="ARBA" id="ARBA00022679"/>
    </source>
</evidence>
<dbReference type="FunFam" id="1.10.510.10:FF:000499">
    <property type="entry name" value="Serine/threonine-protein kinase KIC1"/>
    <property type="match status" value="1"/>
</dbReference>
<dbReference type="AlphaFoldDB" id="A0A1M8A5X7"/>
<evidence type="ECO:0000313" key="14">
    <source>
        <dbReference type="Proteomes" id="UP000186303"/>
    </source>
</evidence>
<evidence type="ECO:0000256" key="5">
    <source>
        <dbReference type="ARBA" id="ARBA00022741"/>
    </source>
</evidence>
<comment type="catalytic activity">
    <reaction evidence="9">
        <text>L-seryl-[protein] + ATP = O-phospho-L-seryl-[protein] + ADP + H(+)</text>
        <dbReference type="Rhea" id="RHEA:17989"/>
        <dbReference type="Rhea" id="RHEA-COMP:9863"/>
        <dbReference type="Rhea" id="RHEA-COMP:11604"/>
        <dbReference type="ChEBI" id="CHEBI:15378"/>
        <dbReference type="ChEBI" id="CHEBI:29999"/>
        <dbReference type="ChEBI" id="CHEBI:30616"/>
        <dbReference type="ChEBI" id="CHEBI:83421"/>
        <dbReference type="ChEBI" id="CHEBI:456216"/>
        <dbReference type="EC" id="2.7.11.1"/>
    </reaction>
</comment>
<dbReference type="InterPro" id="IPR050629">
    <property type="entry name" value="STE20/SPS1-PAK"/>
</dbReference>
<sequence>MSLIRYVRQERIGAGSYGEVYRCLDTETRSTVAAKIVSLELSTEEMQTVQREIQMLQQMRHPCITACYDSFMDGSDLWIIMEYCAGGSCSDLVRTHTLQERYIAIILREVLRALAYIHAEQKIHRDIKAANILLHEDGSIRLADFGVAGQLHAQAKRVNSFVGTPYWMGPEVVKQSGYTTSADIWSVGITAIELAKGEPPYADLHPMKVLHLIPRNPPPQLPKTYSSAFRDFVSQCLTRDPLKRPSAAELLKHPFIRKAGSTKQLAQFARSRPLKVRKSKQAVPNEPAKAPLWDFASMRPSLVEPADDLTGREPVSPLPEPAPRLTLWKQTYRSLLGRTGREPTSTPSSHVVQYDTGMDPA</sequence>
<dbReference type="EMBL" id="LT671823">
    <property type="protein sequence ID" value="SHO77845.1"/>
    <property type="molecule type" value="Genomic_DNA"/>
</dbReference>
<dbReference type="GO" id="GO:0005737">
    <property type="term" value="C:cytoplasm"/>
    <property type="evidence" value="ECO:0007669"/>
    <property type="project" value="TreeGrafter"/>
</dbReference>
<dbReference type="PROSITE" id="PS50011">
    <property type="entry name" value="PROTEIN_KINASE_DOM"/>
    <property type="match status" value="1"/>
</dbReference>
<reference evidence="14" key="1">
    <citation type="journal article" date="2017" name="Nucleic Acids Res.">
        <title>Proteogenomics produces comprehensive and highly accurate protein-coding gene annotation in a complete genome assembly of Malassezia sympodialis.</title>
        <authorList>
            <person name="Zhu Y."/>
            <person name="Engstroem P.G."/>
            <person name="Tellgren-Roth C."/>
            <person name="Baudo C.D."/>
            <person name="Kennell J.C."/>
            <person name="Sun S."/>
            <person name="Billmyre R.B."/>
            <person name="Schroeder M.S."/>
            <person name="Andersson A."/>
            <person name="Holm T."/>
            <person name="Sigurgeirsson B."/>
            <person name="Wu G."/>
            <person name="Sankaranarayanan S.R."/>
            <person name="Siddharthan R."/>
            <person name="Sanyal K."/>
            <person name="Lundeberg J."/>
            <person name="Nystedt B."/>
            <person name="Boekhout T."/>
            <person name="Dawson T.L. Jr."/>
            <person name="Heitman J."/>
            <person name="Scheynius A."/>
            <person name="Lehtioe J."/>
        </authorList>
    </citation>
    <scope>NUCLEOTIDE SEQUENCE [LARGE SCALE GENOMIC DNA]</scope>
    <source>
        <strain evidence="14">ATCC 42132</strain>
    </source>
</reference>
<dbReference type="InterPro" id="IPR011009">
    <property type="entry name" value="Kinase-like_dom_sf"/>
</dbReference>
<dbReference type="PROSITE" id="PS00107">
    <property type="entry name" value="PROTEIN_KINASE_ATP"/>
    <property type="match status" value="1"/>
</dbReference>
<feature type="region of interest" description="Disordered" evidence="11">
    <location>
        <begin position="336"/>
        <end position="361"/>
    </location>
</feature>
<evidence type="ECO:0000256" key="11">
    <source>
        <dbReference type="SAM" id="MobiDB-lite"/>
    </source>
</evidence>
<feature type="region of interest" description="Disordered" evidence="11">
    <location>
        <begin position="304"/>
        <end position="323"/>
    </location>
</feature>
<evidence type="ECO:0000256" key="9">
    <source>
        <dbReference type="ARBA" id="ARBA00048679"/>
    </source>
</evidence>
<dbReference type="VEuPathDB" id="FungiDB:MSYG_2187"/>
<feature type="binding site" evidence="10">
    <location>
        <position position="35"/>
    </location>
    <ligand>
        <name>ATP</name>
        <dbReference type="ChEBI" id="CHEBI:30616"/>
    </ligand>
</feature>
<comment type="similarity">
    <text evidence="1">Belongs to the protein kinase superfamily. STE Ser/Thr protein kinase family. STE20 subfamily.</text>
</comment>
<evidence type="ECO:0000256" key="7">
    <source>
        <dbReference type="ARBA" id="ARBA00022840"/>
    </source>
</evidence>
<proteinExistence type="inferred from homology"/>
<feature type="domain" description="Protein kinase" evidence="12">
    <location>
        <begin position="6"/>
        <end position="256"/>
    </location>
</feature>
<gene>
    <name evidence="13" type="ORF">MSYG_2187</name>
</gene>
<dbReference type="PANTHER" id="PTHR48012">
    <property type="entry name" value="STERILE20-LIKE KINASE, ISOFORM B-RELATED"/>
    <property type="match status" value="1"/>
</dbReference>
<comment type="catalytic activity">
    <reaction evidence="8">
        <text>L-threonyl-[protein] + ATP = O-phospho-L-threonyl-[protein] + ADP + H(+)</text>
        <dbReference type="Rhea" id="RHEA:46608"/>
        <dbReference type="Rhea" id="RHEA-COMP:11060"/>
        <dbReference type="Rhea" id="RHEA-COMP:11605"/>
        <dbReference type="ChEBI" id="CHEBI:15378"/>
        <dbReference type="ChEBI" id="CHEBI:30013"/>
        <dbReference type="ChEBI" id="CHEBI:30616"/>
        <dbReference type="ChEBI" id="CHEBI:61977"/>
        <dbReference type="ChEBI" id="CHEBI:456216"/>
        <dbReference type="EC" id="2.7.11.1"/>
    </reaction>
</comment>
<keyword evidence="14" id="KW-1185">Reference proteome</keyword>
<dbReference type="Gene3D" id="1.10.510.10">
    <property type="entry name" value="Transferase(Phosphotransferase) domain 1"/>
    <property type="match status" value="1"/>
</dbReference>
<keyword evidence="6" id="KW-0418">Kinase</keyword>
<evidence type="ECO:0000256" key="8">
    <source>
        <dbReference type="ARBA" id="ARBA00047899"/>
    </source>
</evidence>
<evidence type="ECO:0000256" key="10">
    <source>
        <dbReference type="PROSITE-ProRule" id="PRU10141"/>
    </source>
</evidence>
<name>A0A1M8A5X7_MALS4</name>
<evidence type="ECO:0000313" key="13">
    <source>
        <dbReference type="EMBL" id="SHO77845.1"/>
    </source>
</evidence>
<evidence type="ECO:0000256" key="2">
    <source>
        <dbReference type="ARBA" id="ARBA00012513"/>
    </source>
</evidence>
<dbReference type="InterPro" id="IPR017441">
    <property type="entry name" value="Protein_kinase_ATP_BS"/>
</dbReference>
<dbReference type="OrthoDB" id="248923at2759"/>
<evidence type="ECO:0000259" key="12">
    <source>
        <dbReference type="PROSITE" id="PS50011"/>
    </source>
</evidence>
<dbReference type="STRING" id="1230383.A0A1M8A5X7"/>
<dbReference type="OMA" id="KFIMRNA"/>
<evidence type="ECO:0000256" key="1">
    <source>
        <dbReference type="ARBA" id="ARBA00008874"/>
    </source>
</evidence>
<keyword evidence="7 10" id="KW-0067">ATP-binding</keyword>
<dbReference type="EC" id="2.7.11.1" evidence="2"/>
<dbReference type="Proteomes" id="UP000186303">
    <property type="component" value="Chromosome 3"/>
</dbReference>
<feature type="compositionally biased region" description="Polar residues" evidence="11">
    <location>
        <begin position="342"/>
        <end position="351"/>
    </location>
</feature>
<organism evidence="13 14">
    <name type="scientific">Malassezia sympodialis (strain ATCC 42132)</name>
    <name type="common">Atopic eczema-associated yeast</name>
    <dbReference type="NCBI Taxonomy" id="1230383"/>
    <lineage>
        <taxon>Eukaryota</taxon>
        <taxon>Fungi</taxon>
        <taxon>Dikarya</taxon>
        <taxon>Basidiomycota</taxon>
        <taxon>Ustilaginomycotina</taxon>
        <taxon>Malasseziomycetes</taxon>
        <taxon>Malasseziales</taxon>
        <taxon>Malasseziaceae</taxon>
        <taxon>Malassezia</taxon>
    </lineage>
</organism>
<accession>A0A1M8A5X7</accession>
<dbReference type="GO" id="GO:0004674">
    <property type="term" value="F:protein serine/threonine kinase activity"/>
    <property type="evidence" value="ECO:0007669"/>
    <property type="project" value="UniProtKB-KW"/>
</dbReference>
<dbReference type="GO" id="GO:0005524">
    <property type="term" value="F:ATP binding"/>
    <property type="evidence" value="ECO:0007669"/>
    <property type="project" value="UniProtKB-UniRule"/>
</dbReference>
<dbReference type="SMART" id="SM00220">
    <property type="entry name" value="S_TKc"/>
    <property type="match status" value="1"/>
</dbReference>
<dbReference type="Pfam" id="PF00069">
    <property type="entry name" value="Pkinase"/>
    <property type="match status" value="1"/>
</dbReference>
<evidence type="ECO:0000256" key="3">
    <source>
        <dbReference type="ARBA" id="ARBA00022527"/>
    </source>
</evidence>
<keyword evidence="4" id="KW-0808">Transferase</keyword>
<evidence type="ECO:0000256" key="6">
    <source>
        <dbReference type="ARBA" id="ARBA00022777"/>
    </source>
</evidence>
<dbReference type="PANTHER" id="PTHR48012:SF10">
    <property type="entry name" value="FI20177P1"/>
    <property type="match status" value="1"/>
</dbReference>